<dbReference type="PANTHER" id="PTHR12563:SF17">
    <property type="entry name" value="DIHYDROXYACETONE PHOSPHATE ACYLTRANSFERASE"/>
    <property type="match status" value="1"/>
</dbReference>
<dbReference type="InterPro" id="IPR022284">
    <property type="entry name" value="GPAT/DHAPAT"/>
</dbReference>
<keyword evidence="14" id="KW-1185">Reference proteome</keyword>
<dbReference type="CDD" id="cd07993">
    <property type="entry name" value="LPLAT_DHAPAT-like"/>
    <property type="match status" value="1"/>
</dbReference>
<accession>A0A4R7NU86</accession>
<dbReference type="PANTHER" id="PTHR12563">
    <property type="entry name" value="GLYCEROL-3-PHOSPHATE ACYLTRANSFERASE"/>
    <property type="match status" value="1"/>
</dbReference>
<gene>
    <name evidence="13" type="ORF">DFR24_4476</name>
</gene>
<comment type="similarity">
    <text evidence="3">Belongs to the GPAT/DAPAT family.</text>
</comment>
<comment type="catalytic activity">
    <reaction evidence="11">
        <text>sn-glycerol 3-phosphate + an acyl-CoA = a 1-acyl-sn-glycero-3-phosphate + CoA</text>
        <dbReference type="Rhea" id="RHEA:15325"/>
        <dbReference type="ChEBI" id="CHEBI:57287"/>
        <dbReference type="ChEBI" id="CHEBI:57597"/>
        <dbReference type="ChEBI" id="CHEBI:57970"/>
        <dbReference type="ChEBI" id="CHEBI:58342"/>
        <dbReference type="EC" id="2.3.1.15"/>
    </reaction>
</comment>
<evidence type="ECO:0000259" key="12">
    <source>
        <dbReference type="SMART" id="SM00563"/>
    </source>
</evidence>
<evidence type="ECO:0000256" key="7">
    <source>
        <dbReference type="ARBA" id="ARBA00023136"/>
    </source>
</evidence>
<evidence type="ECO:0000313" key="14">
    <source>
        <dbReference type="Proteomes" id="UP000295341"/>
    </source>
</evidence>
<keyword evidence="10 13" id="KW-0012">Acyltransferase</keyword>
<dbReference type="GO" id="GO:0005886">
    <property type="term" value="C:plasma membrane"/>
    <property type="evidence" value="ECO:0007669"/>
    <property type="project" value="TreeGrafter"/>
</dbReference>
<dbReference type="EC" id="2.3.1.15" evidence="4"/>
<evidence type="ECO:0000256" key="4">
    <source>
        <dbReference type="ARBA" id="ARBA00013113"/>
    </source>
</evidence>
<evidence type="ECO:0000256" key="3">
    <source>
        <dbReference type="ARBA" id="ARBA00007937"/>
    </source>
</evidence>
<evidence type="ECO:0000313" key="13">
    <source>
        <dbReference type="EMBL" id="TDU24211.1"/>
    </source>
</evidence>
<dbReference type="UniPathway" id="UPA00557">
    <property type="reaction ID" value="UER00612"/>
</dbReference>
<dbReference type="Pfam" id="PF01553">
    <property type="entry name" value="Acyltransferase"/>
    <property type="match status" value="1"/>
</dbReference>
<keyword evidence="8" id="KW-0444">Lipid biosynthesis</keyword>
<protein>
    <recommendedName>
        <fullName evidence="5">Glycerol-3-phosphate acyltransferase</fullName>
        <ecNumber evidence="4">2.3.1.15</ecNumber>
    </recommendedName>
</protein>
<dbReference type="Proteomes" id="UP000295341">
    <property type="component" value="Unassembled WGS sequence"/>
</dbReference>
<comment type="caution">
    <text evidence="13">The sequence shown here is derived from an EMBL/GenBank/DDBJ whole genome shotgun (WGS) entry which is preliminary data.</text>
</comment>
<evidence type="ECO:0000256" key="1">
    <source>
        <dbReference type="ARBA" id="ARBA00004184"/>
    </source>
</evidence>
<evidence type="ECO:0000256" key="10">
    <source>
        <dbReference type="ARBA" id="ARBA00023315"/>
    </source>
</evidence>
<proteinExistence type="inferred from homology"/>
<comment type="pathway">
    <text evidence="2">Phospholipid metabolism; CDP-diacylglycerol biosynthesis; CDP-diacylglycerol from sn-glycerol 3-phosphate: step 1/3.</text>
</comment>
<keyword evidence="8" id="KW-0594">Phospholipid biosynthesis</keyword>
<dbReference type="EMBL" id="SOBT01000012">
    <property type="protein sequence ID" value="TDU24211.1"/>
    <property type="molecule type" value="Genomic_DNA"/>
</dbReference>
<dbReference type="GO" id="GO:0016024">
    <property type="term" value="P:CDP-diacylglycerol biosynthetic process"/>
    <property type="evidence" value="ECO:0007669"/>
    <property type="project" value="UniProtKB-UniPathway"/>
</dbReference>
<reference evidence="13 14" key="1">
    <citation type="submission" date="2019-03" db="EMBL/GenBank/DDBJ databases">
        <title>Genomic Encyclopedia of Type Strains, Phase IV (KMG-IV): sequencing the most valuable type-strain genomes for metagenomic binning, comparative biology and taxonomic classification.</title>
        <authorList>
            <person name="Goeker M."/>
        </authorList>
    </citation>
    <scope>NUCLEOTIDE SEQUENCE [LARGE SCALE GENOMIC DNA]</scope>
    <source>
        <strain evidence="13 14">DSM 26377</strain>
    </source>
</reference>
<name>A0A4R7NU86_9GAMM</name>
<dbReference type="GO" id="GO:0012505">
    <property type="term" value="C:endomembrane system"/>
    <property type="evidence" value="ECO:0007669"/>
    <property type="project" value="UniProtKB-SubCell"/>
</dbReference>
<evidence type="ECO:0000256" key="9">
    <source>
        <dbReference type="ARBA" id="ARBA00023264"/>
    </source>
</evidence>
<dbReference type="InterPro" id="IPR041728">
    <property type="entry name" value="GPAT/DHAPAT_LPLAT"/>
</dbReference>
<evidence type="ECO:0000256" key="5">
    <source>
        <dbReference type="ARBA" id="ARBA00013432"/>
    </source>
</evidence>
<dbReference type="SUPFAM" id="SSF69593">
    <property type="entry name" value="Glycerol-3-phosphate (1)-acyltransferase"/>
    <property type="match status" value="1"/>
</dbReference>
<dbReference type="PIRSF" id="PIRSF000437">
    <property type="entry name" value="GPAT_DHAPAT"/>
    <property type="match status" value="1"/>
</dbReference>
<keyword evidence="7" id="KW-0472">Membrane</keyword>
<evidence type="ECO:0000256" key="6">
    <source>
        <dbReference type="ARBA" id="ARBA00022679"/>
    </source>
</evidence>
<dbReference type="SMART" id="SM00563">
    <property type="entry name" value="PlsC"/>
    <property type="match status" value="1"/>
</dbReference>
<evidence type="ECO:0000256" key="11">
    <source>
        <dbReference type="ARBA" id="ARBA00048427"/>
    </source>
</evidence>
<feature type="domain" description="Phospholipid/glycerol acyltransferase" evidence="12">
    <location>
        <begin position="80"/>
        <end position="207"/>
    </location>
</feature>
<evidence type="ECO:0000256" key="8">
    <source>
        <dbReference type="ARBA" id="ARBA00023209"/>
    </source>
</evidence>
<keyword evidence="9" id="KW-1208">Phospholipid metabolism</keyword>
<keyword evidence="6 13" id="KW-0808">Transferase</keyword>
<keyword evidence="8" id="KW-0443">Lipid metabolism</keyword>
<dbReference type="AlphaFoldDB" id="A0A4R7NU86"/>
<organism evidence="13 14">
    <name type="scientific">Panacagrimonas perspica</name>
    <dbReference type="NCBI Taxonomy" id="381431"/>
    <lineage>
        <taxon>Bacteria</taxon>
        <taxon>Pseudomonadati</taxon>
        <taxon>Pseudomonadota</taxon>
        <taxon>Gammaproteobacteria</taxon>
        <taxon>Nevskiales</taxon>
        <taxon>Nevskiaceae</taxon>
        <taxon>Panacagrimonas</taxon>
    </lineage>
</organism>
<comment type="subcellular location">
    <subcellularLocation>
        <location evidence="1">Endomembrane system</location>
        <topology evidence="1">Peripheral membrane protein</topology>
    </subcellularLocation>
</comment>
<dbReference type="Pfam" id="PF19277">
    <property type="entry name" value="GPAT_C"/>
    <property type="match status" value="1"/>
</dbReference>
<dbReference type="InterPro" id="IPR002123">
    <property type="entry name" value="Plipid/glycerol_acylTrfase"/>
</dbReference>
<dbReference type="GO" id="GO:0004366">
    <property type="term" value="F:glycerol-3-phosphate O-acyltransferase activity"/>
    <property type="evidence" value="ECO:0007669"/>
    <property type="project" value="UniProtKB-EC"/>
</dbReference>
<evidence type="ECO:0000256" key="2">
    <source>
        <dbReference type="ARBA" id="ARBA00004765"/>
    </source>
</evidence>
<sequence length="595" mass="66701">MRLPRFRALADRLASKLGKDVGAVRRDAQDRLGEMVSVKSRAGTWLWDHALGPAHTRAFTIDADAIAVARLKKLNEQHALVFLPSHRSYADVFVTSKALSEHGLRRPRILGGDNLSFFPMGPIARHSGGVFIRRSFKNDEIYKAVLQEYLTHIVASGDNLEWYMEGGRSRTGKLRPPKYGLLSYLVYAIRSGAAKDVVLVPTSITYDQLHEVQAMMAQETSGAKPKEGLPWLIDYARMQQTWIGHVHLRFGEPLSLAERLTEAGDDRDRNRYLVEKTAFEVFKRINQATPVTSQALATLALLTLGDRALTLDEVYRQLAPLLDYLRARSLPVSEVEPLRHHHGVMTTLETLVKTGIVARFDTGTEPVYRIAPGRHAVAAYYRNSAVHWFINRALLELAMWKSAHSGAEDLVKAGKTETLALRDLLKFEFIFSDRVGFREELLAESDLFDPDWRNRISTARQRTDMLGDAPFLIAPTVLPTFLEAYYILADRLAAVPSGKVVDEKALLDACMSVGHQYVLQQRVLHPECLSRELFANALRLAGNRELLAPGGPDLAKRRVAFARECESYMQALIELAGARRQPQVTPPKEPVRVAA</sequence>
<dbReference type="InterPro" id="IPR045520">
    <property type="entry name" value="GPAT/DHAPAT_C"/>
</dbReference>